<protein>
    <recommendedName>
        <fullName evidence="2">Response regulator transcription factor</fullName>
    </recommendedName>
</protein>
<dbReference type="AlphaFoldDB" id="A0A6B0XYT5"/>
<dbReference type="SUPFAM" id="SSF52172">
    <property type="entry name" value="CheY-like"/>
    <property type="match status" value="1"/>
</dbReference>
<evidence type="ECO:0000313" key="1">
    <source>
        <dbReference type="EMBL" id="MXY32600.1"/>
    </source>
</evidence>
<dbReference type="EMBL" id="VXRY01000024">
    <property type="protein sequence ID" value="MXY32600.1"/>
    <property type="molecule type" value="Genomic_DNA"/>
</dbReference>
<reference evidence="1" key="1">
    <citation type="submission" date="2019-09" db="EMBL/GenBank/DDBJ databases">
        <title>Characterisation of the sponge microbiome using genome-centric metagenomics.</title>
        <authorList>
            <person name="Engelberts J.P."/>
            <person name="Robbins S.J."/>
            <person name="De Goeij J.M."/>
            <person name="Aranda M."/>
            <person name="Bell S.C."/>
            <person name="Webster N.S."/>
        </authorList>
    </citation>
    <scope>NUCLEOTIDE SEQUENCE</scope>
    <source>
        <strain evidence="1">SB0664_bin_43</strain>
    </source>
</reference>
<comment type="caution">
    <text evidence="1">The sequence shown here is derived from an EMBL/GenBank/DDBJ whole genome shotgun (WGS) entry which is preliminary data.</text>
</comment>
<dbReference type="InterPro" id="IPR011006">
    <property type="entry name" value="CheY-like_superfamily"/>
</dbReference>
<sequence>MIYISGYGHDGSVAVAIETGAVGCFFTSFSPSELVALVRTALRRVWNLRNGANASLVHIVVMIVRRKFGEDAANPEWTFDMHRVGYRMAEPAEEKSWPRPVVAWTCLRSAGEPCGCAWRNSVCRSEGR</sequence>
<evidence type="ECO:0008006" key="2">
    <source>
        <dbReference type="Google" id="ProtNLM"/>
    </source>
</evidence>
<accession>A0A6B0XYT5</accession>
<proteinExistence type="predicted"/>
<name>A0A6B0XYT5_9RHOB</name>
<organism evidence="1">
    <name type="scientific">Boseongicola sp. SB0664_bin_43</name>
    <dbReference type="NCBI Taxonomy" id="2604844"/>
    <lineage>
        <taxon>Bacteria</taxon>
        <taxon>Pseudomonadati</taxon>
        <taxon>Pseudomonadota</taxon>
        <taxon>Alphaproteobacteria</taxon>
        <taxon>Rhodobacterales</taxon>
        <taxon>Paracoccaceae</taxon>
        <taxon>Boseongicola</taxon>
    </lineage>
</organism>
<gene>
    <name evidence="1" type="ORF">F4Y60_00600</name>
</gene>